<reference evidence="2 3" key="1">
    <citation type="journal article" date="2011" name="Science">
        <title>The ecoresponsive genome of Daphnia pulex.</title>
        <authorList>
            <person name="Colbourne J.K."/>
            <person name="Pfrender M.E."/>
            <person name="Gilbert D."/>
            <person name="Thomas W.K."/>
            <person name="Tucker A."/>
            <person name="Oakley T.H."/>
            <person name="Tokishita S."/>
            <person name="Aerts A."/>
            <person name="Arnold G.J."/>
            <person name="Basu M.K."/>
            <person name="Bauer D.J."/>
            <person name="Caceres C.E."/>
            <person name="Carmel L."/>
            <person name="Casola C."/>
            <person name="Choi J.H."/>
            <person name="Detter J.C."/>
            <person name="Dong Q."/>
            <person name="Dusheyko S."/>
            <person name="Eads B.D."/>
            <person name="Frohlich T."/>
            <person name="Geiler-Samerotte K.A."/>
            <person name="Gerlach D."/>
            <person name="Hatcher P."/>
            <person name="Jogdeo S."/>
            <person name="Krijgsveld J."/>
            <person name="Kriventseva E.V."/>
            <person name="Kultz D."/>
            <person name="Laforsch C."/>
            <person name="Lindquist E."/>
            <person name="Lopez J."/>
            <person name="Manak J.R."/>
            <person name="Muller J."/>
            <person name="Pangilinan J."/>
            <person name="Patwardhan R.P."/>
            <person name="Pitluck S."/>
            <person name="Pritham E.J."/>
            <person name="Rechtsteiner A."/>
            <person name="Rho M."/>
            <person name="Rogozin I.B."/>
            <person name="Sakarya O."/>
            <person name="Salamov A."/>
            <person name="Schaack S."/>
            <person name="Shapiro H."/>
            <person name="Shiga Y."/>
            <person name="Skalitzky C."/>
            <person name="Smith Z."/>
            <person name="Souvorov A."/>
            <person name="Sung W."/>
            <person name="Tang Z."/>
            <person name="Tsuchiya D."/>
            <person name="Tu H."/>
            <person name="Vos H."/>
            <person name="Wang M."/>
            <person name="Wolf Y.I."/>
            <person name="Yamagata H."/>
            <person name="Yamada T."/>
            <person name="Ye Y."/>
            <person name="Shaw J.R."/>
            <person name="Andrews J."/>
            <person name="Crease T.J."/>
            <person name="Tang H."/>
            <person name="Lucas S.M."/>
            <person name="Robertson H.M."/>
            <person name="Bork P."/>
            <person name="Koonin E.V."/>
            <person name="Zdobnov E.M."/>
            <person name="Grigoriev I.V."/>
            <person name="Lynch M."/>
            <person name="Boore J.L."/>
        </authorList>
    </citation>
    <scope>NUCLEOTIDE SEQUENCE [LARGE SCALE GENOMIC DNA]</scope>
</reference>
<dbReference type="GO" id="GO:0004672">
    <property type="term" value="F:protein kinase activity"/>
    <property type="evidence" value="ECO:0007669"/>
    <property type="project" value="InterPro"/>
</dbReference>
<dbReference type="GO" id="GO:0005524">
    <property type="term" value="F:ATP binding"/>
    <property type="evidence" value="ECO:0007669"/>
    <property type="project" value="InterPro"/>
</dbReference>
<keyword evidence="3" id="KW-1185">Reference proteome</keyword>
<feature type="domain" description="Protein kinase" evidence="1">
    <location>
        <begin position="1"/>
        <end position="97"/>
    </location>
</feature>
<dbReference type="EMBL" id="GL732578">
    <property type="protein sequence ID" value="EFX75066.1"/>
    <property type="molecule type" value="Genomic_DNA"/>
</dbReference>
<dbReference type="InParanoid" id="E9GZP9"/>
<accession>E9GZP9</accession>
<dbReference type="OrthoDB" id="6380646at2759"/>
<evidence type="ECO:0000313" key="3">
    <source>
        <dbReference type="Proteomes" id="UP000000305"/>
    </source>
</evidence>
<dbReference type="InterPro" id="IPR011009">
    <property type="entry name" value="Kinase-like_dom_sf"/>
</dbReference>
<evidence type="ECO:0000259" key="1">
    <source>
        <dbReference type="PROSITE" id="PS50011"/>
    </source>
</evidence>
<dbReference type="PANTHER" id="PTHR11012:SF30">
    <property type="entry name" value="PROTEIN KINASE-LIKE DOMAIN-CONTAINING"/>
    <property type="match status" value="1"/>
</dbReference>
<dbReference type="KEGG" id="dpx:DAPPUDRAFT_323766"/>
<dbReference type="SUPFAM" id="SSF56112">
    <property type="entry name" value="Protein kinase-like (PK-like)"/>
    <property type="match status" value="1"/>
</dbReference>
<dbReference type="AlphaFoldDB" id="E9GZP9"/>
<dbReference type="Proteomes" id="UP000000305">
    <property type="component" value="Unassembled WGS sequence"/>
</dbReference>
<protein>
    <recommendedName>
        <fullName evidence="1">Protein kinase domain-containing protein</fullName>
    </recommendedName>
</protein>
<dbReference type="PANTHER" id="PTHR11012">
    <property type="entry name" value="PROTEIN KINASE-LIKE DOMAIN-CONTAINING"/>
    <property type="match status" value="1"/>
</dbReference>
<organism evidence="2 3">
    <name type="scientific">Daphnia pulex</name>
    <name type="common">Water flea</name>
    <dbReference type="NCBI Taxonomy" id="6669"/>
    <lineage>
        <taxon>Eukaryota</taxon>
        <taxon>Metazoa</taxon>
        <taxon>Ecdysozoa</taxon>
        <taxon>Arthropoda</taxon>
        <taxon>Crustacea</taxon>
        <taxon>Branchiopoda</taxon>
        <taxon>Diplostraca</taxon>
        <taxon>Cladocera</taxon>
        <taxon>Anomopoda</taxon>
        <taxon>Daphniidae</taxon>
        <taxon>Daphnia</taxon>
    </lineage>
</organism>
<dbReference type="HOGENOM" id="CLU_2348794_0_0_1"/>
<dbReference type="Gene3D" id="3.90.1200.10">
    <property type="match status" value="1"/>
</dbReference>
<proteinExistence type="predicted"/>
<gene>
    <name evidence="2" type="ORF">DAPPUDRAFT_323766</name>
</gene>
<dbReference type="PROSITE" id="PS50011">
    <property type="entry name" value="PROTEIN_KINASE_DOM"/>
    <property type="match status" value="1"/>
</dbReference>
<dbReference type="Pfam" id="PF02958">
    <property type="entry name" value="EcKL"/>
    <property type="match status" value="1"/>
</dbReference>
<sequence length="97" mass="11041">MEILEGLTDFSSGPIVTFLEDIEGEKPYVLEWVTKFTPQMSKVNIVETLESNGPLVCIVHGDYWNNNMLFKYEDGIPVSLRILDFQLSIHQAIHLAT</sequence>
<dbReference type="InterPro" id="IPR000719">
    <property type="entry name" value="Prot_kinase_dom"/>
</dbReference>
<name>E9GZP9_DAPPU</name>
<evidence type="ECO:0000313" key="2">
    <source>
        <dbReference type="EMBL" id="EFX75066.1"/>
    </source>
</evidence>
<dbReference type="InterPro" id="IPR004119">
    <property type="entry name" value="EcKL"/>
</dbReference>